<evidence type="ECO:0000256" key="1">
    <source>
        <dbReference type="SAM" id="MobiDB-lite"/>
    </source>
</evidence>
<dbReference type="OMA" id="ELDIANW"/>
<organism evidence="2 3">
    <name type="scientific">Botryotinia fuckeliana (strain B05.10)</name>
    <name type="common">Noble rot fungus</name>
    <name type="synonym">Botrytis cinerea</name>
    <dbReference type="NCBI Taxonomy" id="332648"/>
    <lineage>
        <taxon>Eukaryota</taxon>
        <taxon>Fungi</taxon>
        <taxon>Dikarya</taxon>
        <taxon>Ascomycota</taxon>
        <taxon>Pezizomycotina</taxon>
        <taxon>Leotiomycetes</taxon>
        <taxon>Helotiales</taxon>
        <taxon>Sclerotiniaceae</taxon>
        <taxon>Botrytis</taxon>
    </lineage>
</organism>
<gene>
    <name evidence="2" type="ORF">BCIN_10g01810</name>
</gene>
<accession>A0A384JUH4</accession>
<protein>
    <submittedName>
        <fullName evidence="2">Uncharacterized protein</fullName>
    </submittedName>
</protein>
<feature type="region of interest" description="Disordered" evidence="1">
    <location>
        <begin position="562"/>
        <end position="590"/>
    </location>
</feature>
<dbReference type="VEuPathDB" id="FungiDB:Bcin10g01810"/>
<dbReference type="RefSeq" id="XP_001555656.1">
    <property type="nucleotide sequence ID" value="XM_001555606.2"/>
</dbReference>
<keyword evidence="3" id="KW-1185">Reference proteome</keyword>
<dbReference type="EMBL" id="CP009814">
    <property type="protein sequence ID" value="ATZ54162.1"/>
    <property type="molecule type" value="Genomic_DNA"/>
</dbReference>
<reference evidence="2 3" key="1">
    <citation type="journal article" date="2011" name="PLoS Genet.">
        <title>Genomic analysis of the necrotrophic fungal pathogens Sclerotinia sclerotiorum and Botrytis cinerea.</title>
        <authorList>
            <person name="Amselem J."/>
            <person name="Cuomo C.A."/>
            <person name="van Kan J.A."/>
            <person name="Viaud M."/>
            <person name="Benito E.P."/>
            <person name="Couloux A."/>
            <person name="Coutinho P.M."/>
            <person name="de Vries R.P."/>
            <person name="Dyer P.S."/>
            <person name="Fillinger S."/>
            <person name="Fournier E."/>
            <person name="Gout L."/>
            <person name="Hahn M."/>
            <person name="Kohn L."/>
            <person name="Lapalu N."/>
            <person name="Plummer K.M."/>
            <person name="Pradier J.M."/>
            <person name="Quevillon E."/>
            <person name="Sharon A."/>
            <person name="Simon A."/>
            <person name="ten Have A."/>
            <person name="Tudzynski B."/>
            <person name="Tudzynski P."/>
            <person name="Wincker P."/>
            <person name="Andrew M."/>
            <person name="Anthouard V."/>
            <person name="Beever R.E."/>
            <person name="Beffa R."/>
            <person name="Benoit I."/>
            <person name="Bouzid O."/>
            <person name="Brault B."/>
            <person name="Chen Z."/>
            <person name="Choquer M."/>
            <person name="Collemare J."/>
            <person name="Cotton P."/>
            <person name="Danchin E.G."/>
            <person name="Da Silva C."/>
            <person name="Gautier A."/>
            <person name="Giraud C."/>
            <person name="Giraud T."/>
            <person name="Gonzalez C."/>
            <person name="Grossetete S."/>
            <person name="Guldener U."/>
            <person name="Henrissat B."/>
            <person name="Howlett B.J."/>
            <person name="Kodira C."/>
            <person name="Kretschmer M."/>
            <person name="Lappartient A."/>
            <person name="Leroch M."/>
            <person name="Levis C."/>
            <person name="Mauceli E."/>
            <person name="Neuveglise C."/>
            <person name="Oeser B."/>
            <person name="Pearson M."/>
            <person name="Poulain J."/>
            <person name="Poussereau N."/>
            <person name="Quesneville H."/>
            <person name="Rascle C."/>
            <person name="Schumacher J."/>
            <person name="Segurens B."/>
            <person name="Sexton A."/>
            <person name="Silva E."/>
            <person name="Sirven C."/>
            <person name="Soanes D.M."/>
            <person name="Talbot N.J."/>
            <person name="Templeton M."/>
            <person name="Yandava C."/>
            <person name="Yarden O."/>
            <person name="Zeng Q."/>
            <person name="Rollins J.A."/>
            <person name="Lebrun M.H."/>
            <person name="Dickman M."/>
        </authorList>
    </citation>
    <scope>NUCLEOTIDE SEQUENCE [LARGE SCALE GENOMIC DNA]</scope>
    <source>
        <strain evidence="2 3">B05.10</strain>
    </source>
</reference>
<sequence>MDIEATNKPASLPAATMPPSLQYIPAEIRRKIFICLLVSTELGEASSIDQLEGYGADAKYGLSPQILLVCRLFHEEGMEILYGLNQFIIESLPSIRIKRMDVLHPFTICSPLTRWDNQPTTDLPTHSIQKTLLHRNQAIKFVRKWRIILSARLYEPRSRDGLVELCRLLCELQTLSGGSLLRELEVCIIPKGVEVKYGYMNMNEMRESLVPLELLRNIPIVSIRTASIDEIPDFAYRHKWLDTPLVTPSMLPTASYRRLLIHLIRGNSEVELSTKMFTSLLEYTQAFERDAQFKNAMSLSSQEVAALMPKLPALSENPFLNKEFHSKELAHTIETGLQRARYMTEIESGDITKTTQFKEERSVILKYLERQFCRISHASHELIDFLKLQKRKWGVFDPACTKKYNGFDMAIYTEAMVLLEDYAASFIRELDASTKRAVRAQFGLFEHRYELMAREVKLQKCRIAYNRRDPITFRANFQEAVSDMELQYHTILTTRSKLYDWDAGSSIPDINIAPLSSFEDWQIRWEIEEPAITAITEVEAQRIQQDLRRQIAQKCFLAQEAENKAPGDNQDLDAANCDEAHDQSGSTTEKELELDIANWESLPYHEDDEVSKLILHLDEEQPPLPSTVEALMNSDNDSENDFYEELFRDRPEDDSFCLESEDDIEVGDDCIDRDRSTLHDLPYPGDSGGSLSHVFPWMTLSEL</sequence>
<dbReference type="AlphaFoldDB" id="A0A384JUH4"/>
<dbReference type="KEGG" id="bfu:BCIN_10g01810"/>
<dbReference type="OrthoDB" id="62952at2759"/>
<name>A0A384JUH4_BOTFB</name>
<dbReference type="Proteomes" id="UP000001798">
    <property type="component" value="Chromosome 10"/>
</dbReference>
<feature type="compositionally biased region" description="Basic and acidic residues" evidence="1">
    <location>
        <begin position="578"/>
        <end position="590"/>
    </location>
</feature>
<evidence type="ECO:0000313" key="3">
    <source>
        <dbReference type="Proteomes" id="UP000001798"/>
    </source>
</evidence>
<reference evidence="2 3" key="3">
    <citation type="journal article" date="2017" name="Mol. Plant Pathol.">
        <title>A gapless genome sequence of the fungus Botrytis cinerea.</title>
        <authorList>
            <person name="Van Kan J.A."/>
            <person name="Stassen J.H."/>
            <person name="Mosbach A."/>
            <person name="Van Der Lee T.A."/>
            <person name="Faino L."/>
            <person name="Farmer A.D."/>
            <person name="Papasotiriou D.G."/>
            <person name="Zhou S."/>
            <person name="Seidl M.F."/>
            <person name="Cottam E."/>
            <person name="Edel D."/>
            <person name="Hahn M."/>
            <person name="Schwartz D.C."/>
            <person name="Dietrich R.A."/>
            <person name="Widdison S."/>
            <person name="Scalliet G."/>
        </authorList>
    </citation>
    <scope>NUCLEOTIDE SEQUENCE [LARGE SCALE GENOMIC DNA]</scope>
    <source>
        <strain evidence="2 3">B05.10</strain>
    </source>
</reference>
<reference evidence="2 3" key="2">
    <citation type="journal article" date="2012" name="Eukaryot. Cell">
        <title>Genome update of Botrytis cinerea strains B05.10 and T4.</title>
        <authorList>
            <person name="Staats M."/>
            <person name="van Kan J.A."/>
        </authorList>
    </citation>
    <scope>NUCLEOTIDE SEQUENCE [LARGE SCALE GENOMIC DNA]</scope>
    <source>
        <strain evidence="2 3">B05.10</strain>
    </source>
</reference>
<dbReference type="GeneID" id="5436239"/>
<evidence type="ECO:0000313" key="2">
    <source>
        <dbReference type="EMBL" id="ATZ54162.1"/>
    </source>
</evidence>
<proteinExistence type="predicted"/>